<reference evidence="2 3" key="1">
    <citation type="submission" date="2017-05" db="EMBL/GenBank/DDBJ databases">
        <title>Comparative genomic and metabolic analysis of manganese-oxidizing mechanisms in Celeribater manganoxidans DY25T: its adaption to the environment of polymetallic nodule.</title>
        <authorList>
            <person name="Wang X."/>
        </authorList>
    </citation>
    <scope>NUCLEOTIDE SEQUENCE [LARGE SCALE GENOMIC DNA]</scope>
    <source>
        <strain evidence="2 3">DY25</strain>
    </source>
</reference>
<dbReference type="Proteomes" id="UP000219050">
    <property type="component" value="Chromosome"/>
</dbReference>
<keyword evidence="3" id="KW-1185">Reference proteome</keyword>
<gene>
    <name evidence="2" type="ORF">CBW24_09160</name>
</gene>
<protein>
    <recommendedName>
        <fullName evidence="4">Antifreeze protein</fullName>
    </recommendedName>
</protein>
<evidence type="ECO:0000313" key="2">
    <source>
        <dbReference type="EMBL" id="ATI42163.1"/>
    </source>
</evidence>
<dbReference type="KEGG" id="cmag:CBW24_09160"/>
<evidence type="ECO:0000256" key="1">
    <source>
        <dbReference type="SAM" id="Phobius"/>
    </source>
</evidence>
<dbReference type="EMBL" id="CP021404">
    <property type="protein sequence ID" value="ATI42163.1"/>
    <property type="molecule type" value="Genomic_DNA"/>
</dbReference>
<dbReference type="AlphaFoldDB" id="A0A291LZI6"/>
<evidence type="ECO:0000313" key="3">
    <source>
        <dbReference type="Proteomes" id="UP000219050"/>
    </source>
</evidence>
<keyword evidence="1" id="KW-0812">Transmembrane</keyword>
<dbReference type="RefSeq" id="WP_088663731.1">
    <property type="nucleotide sequence ID" value="NZ_CP021404.1"/>
</dbReference>
<keyword evidence="1" id="KW-0472">Membrane</keyword>
<keyword evidence="1" id="KW-1133">Transmembrane helix</keyword>
<dbReference type="OrthoDB" id="7869201at2"/>
<name>A0A291LZI6_9RHOB</name>
<evidence type="ECO:0008006" key="4">
    <source>
        <dbReference type="Google" id="ProtNLM"/>
    </source>
</evidence>
<proteinExistence type="predicted"/>
<sequence>MISPYSVTLNTWQAGMSAMLLAAEAQTVMAYRLMGLAGLWSVDAKENSRMMSEKPPAFAASAIAASTAMMRGERPDQVMTAAMIPLKKRTSSNAKRLSRRGPKMFL</sequence>
<organism evidence="2 3">
    <name type="scientific">Pacificitalea manganoxidans</name>
    <dbReference type="NCBI Taxonomy" id="1411902"/>
    <lineage>
        <taxon>Bacteria</taxon>
        <taxon>Pseudomonadati</taxon>
        <taxon>Pseudomonadota</taxon>
        <taxon>Alphaproteobacteria</taxon>
        <taxon>Rhodobacterales</taxon>
        <taxon>Paracoccaceae</taxon>
        <taxon>Pacificitalea</taxon>
    </lineage>
</organism>
<accession>A0A291LZI6</accession>
<feature type="transmembrane region" description="Helical" evidence="1">
    <location>
        <begin position="20"/>
        <end position="42"/>
    </location>
</feature>